<dbReference type="InterPro" id="IPR011990">
    <property type="entry name" value="TPR-like_helical_dom_sf"/>
</dbReference>
<proteinExistence type="predicted"/>
<dbReference type="SMART" id="SM00671">
    <property type="entry name" value="SEL1"/>
    <property type="match status" value="1"/>
</dbReference>
<dbReference type="KEGG" id="sniv:SFSGTM_14490"/>
<accession>A0A809RPI1</accession>
<keyword evidence="1" id="KW-0732">Signal</keyword>
<evidence type="ECO:0008006" key="4">
    <source>
        <dbReference type="Google" id="ProtNLM"/>
    </source>
</evidence>
<dbReference type="InterPro" id="IPR006597">
    <property type="entry name" value="Sel1-like"/>
</dbReference>
<reference evidence="3" key="1">
    <citation type="submission" date="2019-11" db="EMBL/GenBank/DDBJ databases">
        <title>Isolation and characterization of a novel species in the genus Sulfuriferula.</title>
        <authorList>
            <person name="Mochizuki J."/>
            <person name="Kojima H."/>
            <person name="Fukui M."/>
        </authorList>
    </citation>
    <scope>NUCLEOTIDE SEQUENCE [LARGE SCALE GENOMIC DNA]</scope>
    <source>
        <strain evidence="3">SGTM</strain>
    </source>
</reference>
<evidence type="ECO:0000313" key="3">
    <source>
        <dbReference type="Proteomes" id="UP000463939"/>
    </source>
</evidence>
<organism evidence="2 3">
    <name type="scientific">Sulfuriferula nivalis</name>
    <dbReference type="NCBI Taxonomy" id="2675298"/>
    <lineage>
        <taxon>Bacteria</taxon>
        <taxon>Pseudomonadati</taxon>
        <taxon>Pseudomonadota</taxon>
        <taxon>Betaproteobacteria</taxon>
        <taxon>Nitrosomonadales</taxon>
        <taxon>Sulfuricellaceae</taxon>
        <taxon>Sulfuriferula</taxon>
    </lineage>
</organism>
<evidence type="ECO:0000256" key="1">
    <source>
        <dbReference type="SAM" id="SignalP"/>
    </source>
</evidence>
<feature type="chain" id="PRO_5032670533" description="Sel1 repeat family protein" evidence="1">
    <location>
        <begin position="24"/>
        <end position="110"/>
    </location>
</feature>
<gene>
    <name evidence="2" type="ORF">SFSGTM_14490</name>
</gene>
<sequence length="110" mass="12399">MKSTYFILQFLTYIATLTFVASAYSPTNTFGSDITNNSVVLRINSQDNSENLTKLIGEYRQSAERGSASAQYNLGVLYDTGRGVVQSYTTALKLYRKRPAQPLQSLHYLW</sequence>
<dbReference type="Gene3D" id="1.25.40.10">
    <property type="entry name" value="Tetratricopeptide repeat domain"/>
    <property type="match status" value="1"/>
</dbReference>
<keyword evidence="3" id="KW-1185">Reference proteome</keyword>
<dbReference type="SUPFAM" id="SSF81901">
    <property type="entry name" value="HCP-like"/>
    <property type="match status" value="1"/>
</dbReference>
<protein>
    <recommendedName>
        <fullName evidence="4">Sel1 repeat family protein</fullName>
    </recommendedName>
</protein>
<feature type="signal peptide" evidence="1">
    <location>
        <begin position="1"/>
        <end position="23"/>
    </location>
</feature>
<name>A0A809RPI1_9PROT</name>
<evidence type="ECO:0000313" key="2">
    <source>
        <dbReference type="EMBL" id="BBP00741.1"/>
    </source>
</evidence>
<dbReference type="Proteomes" id="UP000463939">
    <property type="component" value="Chromosome"/>
</dbReference>
<dbReference type="EMBL" id="AP021881">
    <property type="protein sequence ID" value="BBP00741.1"/>
    <property type="molecule type" value="Genomic_DNA"/>
</dbReference>
<dbReference type="AlphaFoldDB" id="A0A809RPI1"/>